<proteinExistence type="predicted"/>
<organism evidence="1 2">
    <name type="scientific">Glycine soja</name>
    <name type="common">Wild soybean</name>
    <dbReference type="NCBI Taxonomy" id="3848"/>
    <lineage>
        <taxon>Eukaryota</taxon>
        <taxon>Viridiplantae</taxon>
        <taxon>Streptophyta</taxon>
        <taxon>Embryophyta</taxon>
        <taxon>Tracheophyta</taxon>
        <taxon>Spermatophyta</taxon>
        <taxon>Magnoliopsida</taxon>
        <taxon>eudicotyledons</taxon>
        <taxon>Gunneridae</taxon>
        <taxon>Pentapetalae</taxon>
        <taxon>rosids</taxon>
        <taxon>fabids</taxon>
        <taxon>Fabales</taxon>
        <taxon>Fabaceae</taxon>
        <taxon>Papilionoideae</taxon>
        <taxon>50 kb inversion clade</taxon>
        <taxon>NPAAA clade</taxon>
        <taxon>indigoferoid/millettioid clade</taxon>
        <taxon>Phaseoleae</taxon>
        <taxon>Glycine</taxon>
        <taxon>Glycine subgen. Soja</taxon>
    </lineage>
</organism>
<sequence length="126" mass="14724">MLKKMKKQPLLFVELLFWKTRRECHYINAEYLLSELGHLKKESANWNNTLGDEEIGSSPAKVWTQDIKNKLDVIKGFAPTFGSNSDKDDHNGEQLMEDESQIALRRRKKLVLDGDLERQIKDLHEK</sequence>
<dbReference type="GO" id="GO:0000076">
    <property type="term" value="P:DNA replication checkpoint signaling"/>
    <property type="evidence" value="ECO:0007669"/>
    <property type="project" value="TreeGrafter"/>
</dbReference>
<dbReference type="Proteomes" id="UP000289340">
    <property type="component" value="Chromosome 5"/>
</dbReference>
<name>A0A445KKZ5_GLYSO</name>
<dbReference type="GO" id="GO:0003677">
    <property type="term" value="F:DNA binding"/>
    <property type="evidence" value="ECO:0007669"/>
    <property type="project" value="TreeGrafter"/>
</dbReference>
<dbReference type="GO" id="GO:0031298">
    <property type="term" value="C:replication fork protection complex"/>
    <property type="evidence" value="ECO:0007669"/>
    <property type="project" value="TreeGrafter"/>
</dbReference>
<evidence type="ECO:0000313" key="1">
    <source>
        <dbReference type="EMBL" id="RZC11526.1"/>
    </source>
</evidence>
<reference evidence="1 2" key="1">
    <citation type="submission" date="2018-09" db="EMBL/GenBank/DDBJ databases">
        <title>A high-quality reference genome of wild soybean provides a powerful tool to mine soybean genomes.</title>
        <authorList>
            <person name="Xie M."/>
            <person name="Chung C.Y.L."/>
            <person name="Li M.-W."/>
            <person name="Wong F.-L."/>
            <person name="Chan T.-F."/>
            <person name="Lam H.-M."/>
        </authorList>
    </citation>
    <scope>NUCLEOTIDE SEQUENCE [LARGE SCALE GENOMIC DNA]</scope>
    <source>
        <strain evidence="2">cv. W05</strain>
        <tissue evidence="1">Hypocotyl of etiolated seedlings</tissue>
    </source>
</reference>
<dbReference type="PANTHER" id="PTHR22940">
    <property type="entry name" value="TIMEOUT/TIMELESS-2"/>
    <property type="match status" value="1"/>
</dbReference>
<comment type="caution">
    <text evidence="1">The sequence shown here is derived from an EMBL/GenBank/DDBJ whole genome shotgun (WGS) entry which is preliminary data.</text>
</comment>
<evidence type="ECO:0000313" key="2">
    <source>
        <dbReference type="Proteomes" id="UP000289340"/>
    </source>
</evidence>
<gene>
    <name evidence="1" type="ORF">D0Y65_011639</name>
</gene>
<protein>
    <submittedName>
        <fullName evidence="1">Uncharacterized protein</fullName>
    </submittedName>
</protein>
<dbReference type="GO" id="GO:0043111">
    <property type="term" value="P:replication fork arrest"/>
    <property type="evidence" value="ECO:0007669"/>
    <property type="project" value="TreeGrafter"/>
</dbReference>
<dbReference type="AlphaFoldDB" id="A0A445KKZ5"/>
<dbReference type="GO" id="GO:0006281">
    <property type="term" value="P:DNA repair"/>
    <property type="evidence" value="ECO:0007669"/>
    <property type="project" value="TreeGrafter"/>
</dbReference>
<accession>A0A445KKZ5</accession>
<keyword evidence="2" id="KW-1185">Reference proteome</keyword>
<dbReference type="InterPro" id="IPR044998">
    <property type="entry name" value="Timeless"/>
</dbReference>
<dbReference type="PANTHER" id="PTHR22940:SF4">
    <property type="entry name" value="PROTEIN TIMELESS HOMOLOG"/>
    <property type="match status" value="1"/>
</dbReference>
<dbReference type="EMBL" id="QZWG01000005">
    <property type="protein sequence ID" value="RZC11526.1"/>
    <property type="molecule type" value="Genomic_DNA"/>
</dbReference>